<dbReference type="GO" id="GO:0004177">
    <property type="term" value="F:aminopeptidase activity"/>
    <property type="evidence" value="ECO:0007669"/>
    <property type="project" value="UniProtKB-KW"/>
</dbReference>
<dbReference type="EMBL" id="JAAAWO010000002">
    <property type="protein sequence ID" value="NDW14830.1"/>
    <property type="molecule type" value="Genomic_DNA"/>
</dbReference>
<accession>A0A6N9TCD2</accession>
<protein>
    <submittedName>
        <fullName evidence="9">M28 family peptidase</fullName>
    </submittedName>
</protein>
<evidence type="ECO:0000259" key="8">
    <source>
        <dbReference type="Pfam" id="PF04389"/>
    </source>
</evidence>
<evidence type="ECO:0000256" key="4">
    <source>
        <dbReference type="ARBA" id="ARBA00022729"/>
    </source>
</evidence>
<name>A0A6N9TCD2_9ALTE</name>
<dbReference type="InterPro" id="IPR007484">
    <property type="entry name" value="Peptidase_M28"/>
</dbReference>
<organism evidence="9 10">
    <name type="scientific">Alteromonas genovensis</name>
    <dbReference type="NCBI Taxonomy" id="471225"/>
    <lineage>
        <taxon>Bacteria</taxon>
        <taxon>Pseudomonadati</taxon>
        <taxon>Pseudomonadota</taxon>
        <taxon>Gammaproteobacteria</taxon>
        <taxon>Alteromonadales</taxon>
        <taxon>Alteromonadaceae</taxon>
        <taxon>Alteromonas/Salinimonas group</taxon>
        <taxon>Alteromonas</taxon>
    </lineage>
</organism>
<keyword evidence="5" id="KW-0378">Hydrolase</keyword>
<dbReference type="SUPFAM" id="SSF52025">
    <property type="entry name" value="PA domain"/>
    <property type="match status" value="1"/>
</dbReference>
<dbReference type="Proteomes" id="UP000471381">
    <property type="component" value="Unassembled WGS sequence"/>
</dbReference>
<dbReference type="InterPro" id="IPR046450">
    <property type="entry name" value="PA_dom_sf"/>
</dbReference>
<dbReference type="GO" id="GO:0008235">
    <property type="term" value="F:metalloexopeptidase activity"/>
    <property type="evidence" value="ECO:0007669"/>
    <property type="project" value="InterPro"/>
</dbReference>
<gene>
    <name evidence="9" type="ORF">GTQ48_04710</name>
</gene>
<evidence type="ECO:0000256" key="1">
    <source>
        <dbReference type="ARBA" id="ARBA00022438"/>
    </source>
</evidence>
<dbReference type="CDD" id="cd04821">
    <property type="entry name" value="PA_M28_1_2"/>
    <property type="match status" value="1"/>
</dbReference>
<keyword evidence="2" id="KW-0645">Protease</keyword>
<dbReference type="PANTHER" id="PTHR12147">
    <property type="entry name" value="METALLOPEPTIDASE M28 FAMILY MEMBER"/>
    <property type="match status" value="1"/>
</dbReference>
<dbReference type="CDD" id="cd05660">
    <property type="entry name" value="M28_like_PA"/>
    <property type="match status" value="1"/>
</dbReference>
<reference evidence="9 10" key="1">
    <citation type="submission" date="2020-01" db="EMBL/GenBank/DDBJ databases">
        <title>Genomes of bacteria type strains.</title>
        <authorList>
            <person name="Chen J."/>
            <person name="Zhu S."/>
            <person name="Yang J."/>
        </authorList>
    </citation>
    <scope>NUCLEOTIDE SEQUENCE [LARGE SCALE GENOMIC DNA]</scope>
    <source>
        <strain evidence="9 10">LMG 24078</strain>
    </source>
</reference>
<evidence type="ECO:0000256" key="3">
    <source>
        <dbReference type="ARBA" id="ARBA00022723"/>
    </source>
</evidence>
<dbReference type="PANTHER" id="PTHR12147:SF56">
    <property type="entry name" value="AMINOPEPTIDASE YDR415C-RELATED"/>
    <property type="match status" value="1"/>
</dbReference>
<sequence>MKKIFLPLLVPALLSVSACTPSNDSETKVSDTDTLATAHETTNFDSVYNSISDADIREPLKILSSDEFEGRLPTTEGEKKTIDYLVSQFKEAGLEPGNGDSYLQKVALMEITATPDMTMTIGDNRFAYKEDMVASSKREQASVSLNDSELVFVGYGVNAPEYKWNDYEGLDVEGKTVVILINDPGFENPKSGKFQGTTMTYYGRWSYKYEEASRQGAAAAIIVHESAPASYGWSVVANSWSGPQYGLVSEDKGASRVAVEGWLTLDAAKQVFSDAGLDFDAEKAKAMSGPYNKAMDITASVTVKNTFKKSESNNVIATLPGSAFADDHIIYTAHWDHLGKDESKEGDQIYNGAHDNATGSAAMIAMAKAYSSLTPRPKRSISFLVVTAEEQGLLGSKYYAANPVIPLEKTVANINMDAMNVLGKTKNVAVVGMGKSELETYLRAAAKKQGRVLTQEDKPEAGYYYRSDHFSFAKQGVPALYAEGGDEPADEETAKYRKRMNVIVTGCYHQVCDEYRENWDMGGIVQDTQMLFDVGVNVANAPMWPQWNEGSEFQRQY</sequence>
<dbReference type="AlphaFoldDB" id="A0A6N9TCD2"/>
<dbReference type="InterPro" id="IPR045175">
    <property type="entry name" value="M28_fam"/>
</dbReference>
<evidence type="ECO:0000313" key="10">
    <source>
        <dbReference type="Proteomes" id="UP000471381"/>
    </source>
</evidence>
<evidence type="ECO:0000256" key="6">
    <source>
        <dbReference type="ARBA" id="ARBA00022833"/>
    </source>
</evidence>
<keyword evidence="6" id="KW-0862">Zinc</keyword>
<dbReference type="PROSITE" id="PS51257">
    <property type="entry name" value="PROKAR_LIPOPROTEIN"/>
    <property type="match status" value="1"/>
</dbReference>
<evidence type="ECO:0000256" key="5">
    <source>
        <dbReference type="ARBA" id="ARBA00022801"/>
    </source>
</evidence>
<keyword evidence="3" id="KW-0479">Metal-binding</keyword>
<feature type="signal peptide" evidence="7">
    <location>
        <begin position="1"/>
        <end position="18"/>
    </location>
</feature>
<evidence type="ECO:0000313" key="9">
    <source>
        <dbReference type="EMBL" id="NDW14830.1"/>
    </source>
</evidence>
<dbReference type="Pfam" id="PF04389">
    <property type="entry name" value="Peptidase_M28"/>
    <property type="match status" value="1"/>
</dbReference>
<dbReference type="Gene3D" id="3.50.30.30">
    <property type="match status" value="1"/>
</dbReference>
<dbReference type="GO" id="GO:0006508">
    <property type="term" value="P:proteolysis"/>
    <property type="evidence" value="ECO:0007669"/>
    <property type="project" value="UniProtKB-KW"/>
</dbReference>
<comment type="caution">
    <text evidence="9">The sequence shown here is derived from an EMBL/GenBank/DDBJ whole genome shotgun (WGS) entry which is preliminary data.</text>
</comment>
<proteinExistence type="predicted"/>
<dbReference type="FunFam" id="3.40.630.10:FF:000088">
    <property type="entry name" value="Peptidase M20"/>
    <property type="match status" value="1"/>
</dbReference>
<evidence type="ECO:0000256" key="7">
    <source>
        <dbReference type="SAM" id="SignalP"/>
    </source>
</evidence>
<keyword evidence="4 7" id="KW-0732">Signal</keyword>
<feature type="chain" id="PRO_5026852146" evidence="7">
    <location>
        <begin position="19"/>
        <end position="557"/>
    </location>
</feature>
<evidence type="ECO:0000256" key="2">
    <source>
        <dbReference type="ARBA" id="ARBA00022670"/>
    </source>
</evidence>
<keyword evidence="1" id="KW-0031">Aminopeptidase</keyword>
<keyword evidence="10" id="KW-1185">Reference proteome</keyword>
<feature type="domain" description="Peptidase M28" evidence="8">
    <location>
        <begin position="314"/>
        <end position="522"/>
    </location>
</feature>
<dbReference type="RefSeq" id="WP_163105374.1">
    <property type="nucleotide sequence ID" value="NZ_JAAAWO010000002.1"/>
</dbReference>
<dbReference type="SUPFAM" id="SSF53187">
    <property type="entry name" value="Zn-dependent exopeptidases"/>
    <property type="match status" value="1"/>
</dbReference>
<dbReference type="GO" id="GO:0046872">
    <property type="term" value="F:metal ion binding"/>
    <property type="evidence" value="ECO:0007669"/>
    <property type="project" value="UniProtKB-KW"/>
</dbReference>
<dbReference type="Gene3D" id="3.40.630.10">
    <property type="entry name" value="Zn peptidases"/>
    <property type="match status" value="2"/>
</dbReference>